<feature type="transmembrane region" description="Helical" evidence="6">
    <location>
        <begin position="79"/>
        <end position="97"/>
    </location>
</feature>
<keyword evidence="5 6" id="KW-0472">Membrane</keyword>
<evidence type="ECO:0000313" key="9">
    <source>
        <dbReference type="Proteomes" id="UP000502498"/>
    </source>
</evidence>
<gene>
    <name evidence="8" type="ORF">HQM25_07125</name>
</gene>
<protein>
    <submittedName>
        <fullName evidence="8">Type II secretion system F family protein</fullName>
    </submittedName>
</protein>
<accession>A0A7D4UB52</accession>
<proteinExistence type="predicted"/>
<dbReference type="EMBL" id="CP054038">
    <property type="protein sequence ID" value="QKJ19163.1"/>
    <property type="molecule type" value="Genomic_DNA"/>
</dbReference>
<evidence type="ECO:0000259" key="7">
    <source>
        <dbReference type="Pfam" id="PF00482"/>
    </source>
</evidence>
<sequence>MIVLWGATLAAGLLLTFSPWLWPSRPRRVRTAVAGGVAERVLGAAGFASTPAAVLYATSAGAGALGAAVAWLIAPVAPLAAVAAVAGAAAPTIWLRSRAARLRRSRRTLWPDVCDLLIASVRAGMSLPDAVSALADSAPAQMRPTFAAFRADMSASGHFDSSIATLKATLADPIADRILETLRMARQVGGTELTTVLRSLATSVRSEATVRAEVEARQSWTRGAAVLGVSAPWVILAMLALRPEGAQAYGSPEGVALVIGGAVMSVVAFRLMIRLGRLSEPRRWFE</sequence>
<dbReference type="PANTHER" id="PTHR35007">
    <property type="entry name" value="INTEGRAL MEMBRANE PROTEIN-RELATED"/>
    <property type="match status" value="1"/>
</dbReference>
<dbReference type="PANTHER" id="PTHR35007:SF2">
    <property type="entry name" value="PILUS ASSEMBLE PROTEIN"/>
    <property type="match status" value="1"/>
</dbReference>
<keyword evidence="2" id="KW-1003">Cell membrane</keyword>
<evidence type="ECO:0000256" key="5">
    <source>
        <dbReference type="ARBA" id="ARBA00023136"/>
    </source>
</evidence>
<comment type="subcellular location">
    <subcellularLocation>
        <location evidence="1">Cell membrane</location>
        <topology evidence="1">Multi-pass membrane protein</topology>
    </subcellularLocation>
</comment>
<feature type="transmembrane region" description="Helical" evidence="6">
    <location>
        <begin position="6"/>
        <end position="22"/>
    </location>
</feature>
<evidence type="ECO:0000256" key="6">
    <source>
        <dbReference type="SAM" id="Phobius"/>
    </source>
</evidence>
<dbReference type="GO" id="GO:0005886">
    <property type="term" value="C:plasma membrane"/>
    <property type="evidence" value="ECO:0007669"/>
    <property type="project" value="UniProtKB-SubCell"/>
</dbReference>
<keyword evidence="4 6" id="KW-1133">Transmembrane helix</keyword>
<evidence type="ECO:0000313" key="8">
    <source>
        <dbReference type="EMBL" id="QKJ19163.1"/>
    </source>
</evidence>
<evidence type="ECO:0000256" key="4">
    <source>
        <dbReference type="ARBA" id="ARBA00022989"/>
    </source>
</evidence>
<keyword evidence="3 6" id="KW-0812">Transmembrane</keyword>
<evidence type="ECO:0000256" key="2">
    <source>
        <dbReference type="ARBA" id="ARBA00022475"/>
    </source>
</evidence>
<dbReference type="Pfam" id="PF00482">
    <property type="entry name" value="T2SSF"/>
    <property type="match status" value="1"/>
</dbReference>
<reference evidence="8 9" key="1">
    <citation type="submission" date="2020-05" db="EMBL/GenBank/DDBJ databases">
        <title>Strain PA2F3 complete genome.</title>
        <authorList>
            <person name="Kim Y.-S."/>
            <person name="Kim S.-J."/>
            <person name="Jung H.-k."/>
            <person name="Kim S.-E."/>
            <person name="Kim K.-H."/>
        </authorList>
    </citation>
    <scope>NUCLEOTIDE SEQUENCE [LARGE SCALE GENOMIC DNA]</scope>
    <source>
        <strain evidence="8 9">PA2F3</strain>
    </source>
</reference>
<dbReference type="Proteomes" id="UP000502498">
    <property type="component" value="Chromosome"/>
</dbReference>
<feature type="transmembrane region" description="Helical" evidence="6">
    <location>
        <begin position="224"/>
        <end position="242"/>
    </location>
</feature>
<dbReference type="RefSeq" id="WP_172989604.1">
    <property type="nucleotide sequence ID" value="NZ_CP054038.1"/>
</dbReference>
<name>A0A7D4UB52_9MICO</name>
<organism evidence="8 9">
    <name type="scientific">Microbacterium hominis</name>
    <dbReference type="NCBI Taxonomy" id="162426"/>
    <lineage>
        <taxon>Bacteria</taxon>
        <taxon>Bacillati</taxon>
        <taxon>Actinomycetota</taxon>
        <taxon>Actinomycetes</taxon>
        <taxon>Micrococcales</taxon>
        <taxon>Microbacteriaceae</taxon>
        <taxon>Microbacterium</taxon>
    </lineage>
</organism>
<feature type="transmembrane region" description="Helical" evidence="6">
    <location>
        <begin position="254"/>
        <end position="273"/>
    </location>
</feature>
<dbReference type="InterPro" id="IPR018076">
    <property type="entry name" value="T2SS_GspF_dom"/>
</dbReference>
<evidence type="ECO:0000256" key="1">
    <source>
        <dbReference type="ARBA" id="ARBA00004651"/>
    </source>
</evidence>
<evidence type="ECO:0000256" key="3">
    <source>
        <dbReference type="ARBA" id="ARBA00022692"/>
    </source>
</evidence>
<dbReference type="AlphaFoldDB" id="A0A7D4UB52"/>
<feature type="domain" description="Type II secretion system protein GspF" evidence="7">
    <location>
        <begin position="114"/>
        <end position="239"/>
    </location>
</feature>